<evidence type="ECO:0000313" key="6">
    <source>
        <dbReference type="EMBL" id="PZW31948.1"/>
    </source>
</evidence>
<dbReference type="Pfam" id="PF18603">
    <property type="entry name" value="LAL_C2"/>
    <property type="match status" value="1"/>
</dbReference>
<keyword evidence="3 4" id="KW-0067">ATP-binding</keyword>
<reference evidence="6 7" key="1">
    <citation type="submission" date="2018-06" db="EMBL/GenBank/DDBJ databases">
        <title>Genomic Encyclopedia of Archaeal and Bacterial Type Strains, Phase II (KMG-II): from individual species to whole genera.</title>
        <authorList>
            <person name="Goeker M."/>
        </authorList>
    </citation>
    <scope>NUCLEOTIDE SEQUENCE [LARGE SCALE GENOMIC DNA]</scope>
    <source>
        <strain evidence="6 7">ATCC BAA-1881</strain>
    </source>
</reference>
<evidence type="ECO:0000256" key="3">
    <source>
        <dbReference type="ARBA" id="ARBA00022840"/>
    </source>
</evidence>
<evidence type="ECO:0000313" key="7">
    <source>
        <dbReference type="Proteomes" id="UP000248806"/>
    </source>
</evidence>
<evidence type="ECO:0000259" key="5">
    <source>
        <dbReference type="PROSITE" id="PS50975"/>
    </source>
</evidence>
<dbReference type="PANTHER" id="PTHR43585:SF2">
    <property type="entry name" value="ATP-GRASP ENZYME FSQD"/>
    <property type="match status" value="1"/>
</dbReference>
<dbReference type="GO" id="GO:0005524">
    <property type="term" value="F:ATP binding"/>
    <property type="evidence" value="ECO:0007669"/>
    <property type="project" value="UniProtKB-UniRule"/>
</dbReference>
<accession>A0A326UI94</accession>
<feature type="domain" description="ATP-grasp" evidence="5">
    <location>
        <begin position="118"/>
        <end position="318"/>
    </location>
</feature>
<dbReference type="Proteomes" id="UP000248806">
    <property type="component" value="Unassembled WGS sequence"/>
</dbReference>
<proteinExistence type="predicted"/>
<dbReference type="Gene3D" id="3.30.470.20">
    <property type="entry name" value="ATP-grasp fold, B domain"/>
    <property type="match status" value="1"/>
</dbReference>
<protein>
    <submittedName>
        <fullName evidence="6">Biotin carboxylase</fullName>
    </submittedName>
</protein>
<dbReference type="GO" id="GO:0016874">
    <property type="term" value="F:ligase activity"/>
    <property type="evidence" value="ECO:0007669"/>
    <property type="project" value="UniProtKB-KW"/>
</dbReference>
<keyword evidence="1" id="KW-0436">Ligase</keyword>
<dbReference type="Pfam" id="PF13535">
    <property type="entry name" value="ATP-grasp_4"/>
    <property type="match status" value="1"/>
</dbReference>
<comment type="caution">
    <text evidence="6">The sequence shown here is derived from an EMBL/GenBank/DDBJ whole genome shotgun (WGS) entry which is preliminary data.</text>
</comment>
<dbReference type="InterPro" id="IPR011761">
    <property type="entry name" value="ATP-grasp"/>
</dbReference>
<dbReference type="OrthoDB" id="9803907at2"/>
<sequence>MNTEKREKKRVLLLMSPATYRAGAFLSAAERLDLQPVFGVDMPEQLAEYWHVPLGLDFTDIDKSVQMIVDYARVHPLTAVLSVDDSATELAAHAASALHLAHNTPDSAEAARDKWIMRRLMSAAGVPCPVFRNFPLSSDPSELATQVTYPCVLKPRRLSGSRGVIRANNPEEFTTAFYRLKRLLLQEGYDEEHTTFLVEDFIPGGEVALEGLLTQGQLKVLALFDKPDPLDGPFFEETIYVTPSRLPRATQEAIADCVTRAAASLGLRHGPVHAELRINEQGPWMLEIAGRSIGGLCSSVLEFGTGMCLEELILRHAIGEEVRMIERAGNAAGVMMIPIPAAGMLKGVHGVEEARAVPLITGVEITAKLHHPLVPLPEGASYLGFIFSRGETPEAVEAAIRRAHACLRFDIRREIPMVTRR</sequence>
<name>A0A326UI94_THEHA</name>
<dbReference type="InterPro" id="IPR040570">
    <property type="entry name" value="LAL_C2"/>
</dbReference>
<dbReference type="PANTHER" id="PTHR43585">
    <property type="entry name" value="FUMIPYRROLE BIOSYNTHESIS PROTEIN C"/>
    <property type="match status" value="1"/>
</dbReference>
<evidence type="ECO:0000256" key="2">
    <source>
        <dbReference type="ARBA" id="ARBA00022741"/>
    </source>
</evidence>
<keyword evidence="2 4" id="KW-0547">Nucleotide-binding</keyword>
<evidence type="ECO:0000256" key="4">
    <source>
        <dbReference type="PROSITE-ProRule" id="PRU00409"/>
    </source>
</evidence>
<dbReference type="SUPFAM" id="SSF56059">
    <property type="entry name" value="Glutathione synthetase ATP-binding domain-like"/>
    <property type="match status" value="1"/>
</dbReference>
<keyword evidence="7" id="KW-1185">Reference proteome</keyword>
<dbReference type="AlphaFoldDB" id="A0A326UI94"/>
<dbReference type="PROSITE" id="PS50975">
    <property type="entry name" value="ATP_GRASP"/>
    <property type="match status" value="1"/>
</dbReference>
<dbReference type="GO" id="GO:0046872">
    <property type="term" value="F:metal ion binding"/>
    <property type="evidence" value="ECO:0007669"/>
    <property type="project" value="InterPro"/>
</dbReference>
<dbReference type="InterPro" id="IPR052032">
    <property type="entry name" value="ATP-dep_AA_Ligase"/>
</dbReference>
<dbReference type="EMBL" id="QKUF01000005">
    <property type="protein sequence ID" value="PZW31948.1"/>
    <property type="molecule type" value="Genomic_DNA"/>
</dbReference>
<gene>
    <name evidence="6" type="ORF">EI42_01973</name>
</gene>
<evidence type="ECO:0000256" key="1">
    <source>
        <dbReference type="ARBA" id="ARBA00022598"/>
    </source>
</evidence>
<organism evidence="6 7">
    <name type="scientific">Thermosporothrix hazakensis</name>
    <dbReference type="NCBI Taxonomy" id="644383"/>
    <lineage>
        <taxon>Bacteria</taxon>
        <taxon>Bacillati</taxon>
        <taxon>Chloroflexota</taxon>
        <taxon>Ktedonobacteria</taxon>
        <taxon>Ktedonobacterales</taxon>
        <taxon>Thermosporotrichaceae</taxon>
        <taxon>Thermosporothrix</taxon>
    </lineage>
</organism>